<dbReference type="RefSeq" id="WP_135413525.1">
    <property type="nucleotide sequence ID" value="NZ_SRLB01000003.1"/>
</dbReference>
<comment type="caution">
    <text evidence="2">The sequence shown here is derived from an EMBL/GenBank/DDBJ whole genome shotgun (WGS) entry which is preliminary data.</text>
</comment>
<feature type="transmembrane region" description="Helical" evidence="1">
    <location>
        <begin position="93"/>
        <end position="113"/>
    </location>
</feature>
<keyword evidence="1" id="KW-1133">Transmembrane helix</keyword>
<evidence type="ECO:0000313" key="3">
    <source>
        <dbReference type="Proteomes" id="UP000297535"/>
    </source>
</evidence>
<dbReference type="OrthoDB" id="9967385at2"/>
<sequence length="117" mass="12184">MVEWHAMMTPGDSCGRITAYGVDVVEGDTQPPIAINLHDSRISVSRSNLVQIGSGHSLHNTGSIEIGRVITAIDSCQASPDEKQEAKSLFEKLAANLAFSSIIGAIMGMGSGATGAQ</sequence>
<keyword evidence="1" id="KW-0472">Membrane</keyword>
<proteinExistence type="predicted"/>
<keyword evidence="1" id="KW-0812">Transmembrane</keyword>
<dbReference type="EMBL" id="SRLB01000003">
    <property type="protein sequence ID" value="TGE01424.1"/>
    <property type="molecule type" value="Genomic_DNA"/>
</dbReference>
<protein>
    <submittedName>
        <fullName evidence="2">Uncharacterized protein</fullName>
    </submittedName>
</protein>
<dbReference type="AlphaFoldDB" id="A0A4Z0NV10"/>
<organism evidence="2 3">
    <name type="scientific">Methylobacterium nonmethylotrophicum</name>
    <dbReference type="NCBI Taxonomy" id="1141884"/>
    <lineage>
        <taxon>Bacteria</taxon>
        <taxon>Pseudomonadati</taxon>
        <taxon>Pseudomonadota</taxon>
        <taxon>Alphaproteobacteria</taxon>
        <taxon>Hyphomicrobiales</taxon>
        <taxon>Methylobacteriaceae</taxon>
        <taxon>Methylobacterium</taxon>
    </lineage>
</organism>
<name>A0A4Z0NV10_9HYPH</name>
<reference evidence="2 3" key="1">
    <citation type="submission" date="2019-04" db="EMBL/GenBank/DDBJ databases">
        <authorList>
            <person name="Feng G."/>
            <person name="Zhu H."/>
        </authorList>
    </citation>
    <scope>NUCLEOTIDE SEQUENCE [LARGE SCALE GENOMIC DNA]</scope>
    <source>
        <strain evidence="2 3">6HR-1</strain>
    </source>
</reference>
<evidence type="ECO:0000256" key="1">
    <source>
        <dbReference type="SAM" id="Phobius"/>
    </source>
</evidence>
<dbReference type="Proteomes" id="UP000297535">
    <property type="component" value="Unassembled WGS sequence"/>
</dbReference>
<evidence type="ECO:0000313" key="2">
    <source>
        <dbReference type="EMBL" id="TGE01424.1"/>
    </source>
</evidence>
<accession>A0A4Z0NV10</accession>
<keyword evidence="3" id="KW-1185">Reference proteome</keyword>
<gene>
    <name evidence="2" type="ORF">EU555_04785</name>
</gene>